<organism evidence="1 2">
    <name type="scientific">Caldinitratiruptor microaerophilus</name>
    <dbReference type="NCBI Taxonomy" id="671077"/>
    <lineage>
        <taxon>Bacteria</taxon>
        <taxon>Bacillati</taxon>
        <taxon>Bacillota</taxon>
        <taxon>Clostridia</taxon>
        <taxon>Eubacteriales</taxon>
        <taxon>Symbiobacteriaceae</taxon>
        <taxon>Caldinitratiruptor</taxon>
    </lineage>
</organism>
<evidence type="ECO:0000313" key="1">
    <source>
        <dbReference type="EMBL" id="BDG62061.1"/>
    </source>
</evidence>
<name>A0AA35G9G0_9FIRM</name>
<dbReference type="KEGG" id="cmic:caldi_31510"/>
<dbReference type="RefSeq" id="WP_264842670.1">
    <property type="nucleotide sequence ID" value="NZ_AP025628.1"/>
</dbReference>
<dbReference type="AlphaFoldDB" id="A0AA35G9G0"/>
<protein>
    <submittedName>
        <fullName evidence="1">Uncharacterized protein</fullName>
    </submittedName>
</protein>
<accession>A0AA35G9G0</accession>
<dbReference type="EMBL" id="AP025628">
    <property type="protein sequence ID" value="BDG62061.1"/>
    <property type="molecule type" value="Genomic_DNA"/>
</dbReference>
<sequence>MFELQGKRVWIRRDGEGGDGFEGTVERVSGKWIYVKVDDPAGTTLGIWVNTDLQREIAVLAG</sequence>
<dbReference type="Proteomes" id="UP001163687">
    <property type="component" value="Chromosome"/>
</dbReference>
<gene>
    <name evidence="1" type="ORF">caldi_31510</name>
</gene>
<reference evidence="1" key="1">
    <citation type="submission" date="2022-03" db="EMBL/GenBank/DDBJ databases">
        <title>Complete genome sequence of Caldinitratiruptor microaerophilus.</title>
        <authorList>
            <person name="Mukaiyama R."/>
            <person name="Nishiyama T."/>
            <person name="Ueda K."/>
        </authorList>
    </citation>
    <scope>NUCLEOTIDE SEQUENCE</scope>
    <source>
        <strain evidence="1">JCM 16183</strain>
    </source>
</reference>
<proteinExistence type="predicted"/>
<evidence type="ECO:0000313" key="2">
    <source>
        <dbReference type="Proteomes" id="UP001163687"/>
    </source>
</evidence>
<keyword evidence="2" id="KW-1185">Reference proteome</keyword>